<gene>
    <name evidence="3" type="primary">repA_1</name>
    <name evidence="3" type="ORF">NCTC12126_00963</name>
</gene>
<evidence type="ECO:0000313" key="3">
    <source>
        <dbReference type="EMBL" id="VFS14891.1"/>
    </source>
</evidence>
<evidence type="ECO:0000313" key="4">
    <source>
        <dbReference type="Proteomes" id="UP000351155"/>
    </source>
</evidence>
<proteinExistence type="inferred from homology"/>
<reference evidence="3 4" key="1">
    <citation type="submission" date="2019-03" db="EMBL/GenBank/DDBJ databases">
        <authorList>
            <consortium name="Pathogen Informatics"/>
        </authorList>
    </citation>
    <scope>NUCLEOTIDE SEQUENCE [LARGE SCALE GENOMIC DNA]</scope>
    <source>
        <strain evidence="3 4">NCTC12126</strain>
    </source>
</reference>
<accession>A0A484WTH7</accession>
<dbReference type="EMBL" id="CAADIW010000005">
    <property type="protein sequence ID" value="VFS14891.1"/>
    <property type="molecule type" value="Genomic_DNA"/>
</dbReference>
<dbReference type="Proteomes" id="UP000351155">
    <property type="component" value="Unassembled WGS sequence"/>
</dbReference>
<dbReference type="AlphaFoldDB" id="A0A484WTH7"/>
<feature type="domain" description="Initiator Rep protein WH1" evidence="2">
    <location>
        <begin position="121"/>
        <end position="242"/>
    </location>
</feature>
<sequence length="314" mass="34774">MGTIGSCSGKNLFALRSFLHKVDNLENPNKNTYFFPDAIPDSEEGQGKSLTVTSNSSVQPAALMRLGIFVPANKSGDAGDAIDASEILSSLELSKSEGYTKIMITGPRLNLSTDLKVWMGIIHAFSKYGLASNAITLSFHEFANLCQIPSKRLDSRLRANIRDSLTRIRGKTITLSTIGSRGAYVTGLLKTGRFNADEDTIELEADSKLWELYRADYLTLLRKKPLNALPRQEAAQALYTYLASLPERPADISFTRLRARLMLTNRISDQNKVIRAALEKLKGIGYLDYLLKKEGRETMVRVLSRNPALKPGDL</sequence>
<evidence type="ECO:0000256" key="1">
    <source>
        <dbReference type="ARBA" id="ARBA00038283"/>
    </source>
</evidence>
<name>A0A484WTH7_9ENTR</name>
<protein>
    <submittedName>
        <fullName evidence="3">Initiator RepB protein</fullName>
    </submittedName>
</protein>
<comment type="similarity">
    <text evidence="1">Belongs to the initiator RepB protein family.</text>
</comment>
<dbReference type="InterPro" id="IPR000525">
    <property type="entry name" value="Initiator_Rep_WH1"/>
</dbReference>
<dbReference type="GO" id="GO:0003887">
    <property type="term" value="F:DNA-directed DNA polymerase activity"/>
    <property type="evidence" value="ECO:0007669"/>
    <property type="project" value="InterPro"/>
</dbReference>
<dbReference type="Pfam" id="PF01051">
    <property type="entry name" value="Rep3_N"/>
    <property type="match status" value="1"/>
</dbReference>
<evidence type="ECO:0000259" key="2">
    <source>
        <dbReference type="Pfam" id="PF01051"/>
    </source>
</evidence>
<organism evidence="3 4">
    <name type="scientific">Enterobacter cancerogenus</name>
    <dbReference type="NCBI Taxonomy" id="69218"/>
    <lineage>
        <taxon>Bacteria</taxon>
        <taxon>Pseudomonadati</taxon>
        <taxon>Pseudomonadota</taxon>
        <taxon>Gammaproteobacteria</taxon>
        <taxon>Enterobacterales</taxon>
        <taxon>Enterobacteriaceae</taxon>
        <taxon>Enterobacter</taxon>
        <taxon>Enterobacter cloacae complex</taxon>
    </lineage>
</organism>
<dbReference type="GO" id="GO:0006270">
    <property type="term" value="P:DNA replication initiation"/>
    <property type="evidence" value="ECO:0007669"/>
    <property type="project" value="InterPro"/>
</dbReference>